<dbReference type="AlphaFoldDB" id="A0AAN0XZL4"/>
<proteinExistence type="predicted"/>
<evidence type="ECO:0000313" key="3">
    <source>
        <dbReference type="Proteomes" id="UP000092018"/>
    </source>
</evidence>
<sequence>MKLENMSHIDQLYDLINNEDIDAFWHIFANLFPKGKFMPKLDEMTSDEKIEKAWDVLGHSTMLVIELEKRFYETAGEVSDKQELAFPGEMDDFEGEEPLDFSENDENDYDEDY</sequence>
<accession>A0AAN0XZL4</accession>
<evidence type="ECO:0000313" key="2">
    <source>
        <dbReference type="EMBL" id="ANO35565.1"/>
    </source>
</evidence>
<dbReference type="KEGG" id="vbr:A6E01_20345"/>
<reference evidence="2 3" key="1">
    <citation type="submission" date="2016-06" db="EMBL/GenBank/DDBJ databases">
        <title>Adaptive Radiation by Waves of Gene Transfer Leads to Fine-Scale Resource Partitioning in Marine Microbes.</title>
        <authorList>
            <person name="Hehemann J.-H."/>
            <person name="Arevalo P."/>
            <person name="Datta M.S."/>
            <person name="Yu X."/>
            <person name="Corzett C."/>
            <person name="Henschel A."/>
            <person name="Preheim S.P."/>
            <person name="Timberlake S."/>
            <person name="Alm E.J."/>
            <person name="Polz M.F."/>
        </authorList>
    </citation>
    <scope>NUCLEOTIDE SEQUENCE [LARGE SCALE GENOMIC DNA]</scope>
    <source>
        <strain evidence="2 3">FF50</strain>
        <plasmid evidence="2 3">unnamed1</plasmid>
    </source>
</reference>
<dbReference type="EMBL" id="CP016179">
    <property type="protein sequence ID" value="ANO35565.1"/>
    <property type="molecule type" value="Genomic_DNA"/>
</dbReference>
<gene>
    <name evidence="2" type="ORF">A6E01_20345</name>
</gene>
<dbReference type="Proteomes" id="UP000092018">
    <property type="component" value="Plasmid unnamed1"/>
</dbReference>
<name>A0AAN0XZL4_9VIBR</name>
<evidence type="ECO:0000256" key="1">
    <source>
        <dbReference type="SAM" id="MobiDB-lite"/>
    </source>
</evidence>
<organism evidence="2 3">
    <name type="scientific">Vibrio breoganii</name>
    <dbReference type="NCBI Taxonomy" id="553239"/>
    <lineage>
        <taxon>Bacteria</taxon>
        <taxon>Pseudomonadati</taxon>
        <taxon>Pseudomonadota</taxon>
        <taxon>Gammaproteobacteria</taxon>
        <taxon>Vibrionales</taxon>
        <taxon>Vibrionaceae</taxon>
        <taxon>Vibrio</taxon>
    </lineage>
</organism>
<feature type="compositionally biased region" description="Acidic residues" evidence="1">
    <location>
        <begin position="89"/>
        <end position="113"/>
    </location>
</feature>
<keyword evidence="2" id="KW-0614">Plasmid</keyword>
<protein>
    <submittedName>
        <fullName evidence="2">Uncharacterized protein</fullName>
    </submittedName>
</protein>
<dbReference type="RefSeq" id="WP_065211324.1">
    <property type="nucleotide sequence ID" value="NZ_CP016179.1"/>
</dbReference>
<geneLocation type="plasmid" evidence="2 3">
    <name>unnamed1</name>
</geneLocation>
<feature type="region of interest" description="Disordered" evidence="1">
    <location>
        <begin position="82"/>
        <end position="113"/>
    </location>
</feature>